<reference evidence="2" key="1">
    <citation type="submission" date="2014-11" db="EMBL/GenBank/DDBJ databases">
        <authorList>
            <person name="Amaro Gonzalez C."/>
        </authorList>
    </citation>
    <scope>NUCLEOTIDE SEQUENCE</scope>
</reference>
<evidence type="ECO:0000256" key="1">
    <source>
        <dbReference type="SAM" id="MobiDB-lite"/>
    </source>
</evidence>
<proteinExistence type="predicted"/>
<dbReference type="EMBL" id="GBXM01081341">
    <property type="protein sequence ID" value="JAH27236.1"/>
    <property type="molecule type" value="Transcribed_RNA"/>
</dbReference>
<name>A0A0E9RDP1_ANGAN</name>
<accession>A0A0E9RDP1</accession>
<evidence type="ECO:0000313" key="2">
    <source>
        <dbReference type="EMBL" id="JAH27236.1"/>
    </source>
</evidence>
<dbReference type="AlphaFoldDB" id="A0A0E9RDP1"/>
<protein>
    <submittedName>
        <fullName evidence="2">Uncharacterized protein</fullName>
    </submittedName>
</protein>
<sequence>MSSEKDACESPIRGGMKKKINENHHKGNKLQKKKLLTEALSDSETGPLDIYLGFQFHL</sequence>
<reference evidence="2" key="2">
    <citation type="journal article" date="2015" name="Fish Shellfish Immunol.">
        <title>Early steps in the European eel (Anguilla anguilla)-Vibrio vulnificus interaction in the gills: Role of the RtxA13 toxin.</title>
        <authorList>
            <person name="Callol A."/>
            <person name="Pajuelo D."/>
            <person name="Ebbesson L."/>
            <person name="Teles M."/>
            <person name="MacKenzie S."/>
            <person name="Amaro C."/>
        </authorList>
    </citation>
    <scope>NUCLEOTIDE SEQUENCE</scope>
</reference>
<feature type="region of interest" description="Disordered" evidence="1">
    <location>
        <begin position="1"/>
        <end position="29"/>
    </location>
</feature>
<organism evidence="2">
    <name type="scientific">Anguilla anguilla</name>
    <name type="common">European freshwater eel</name>
    <name type="synonym">Muraena anguilla</name>
    <dbReference type="NCBI Taxonomy" id="7936"/>
    <lineage>
        <taxon>Eukaryota</taxon>
        <taxon>Metazoa</taxon>
        <taxon>Chordata</taxon>
        <taxon>Craniata</taxon>
        <taxon>Vertebrata</taxon>
        <taxon>Euteleostomi</taxon>
        <taxon>Actinopterygii</taxon>
        <taxon>Neopterygii</taxon>
        <taxon>Teleostei</taxon>
        <taxon>Anguilliformes</taxon>
        <taxon>Anguillidae</taxon>
        <taxon>Anguilla</taxon>
    </lineage>
</organism>